<dbReference type="AlphaFoldDB" id="A0A078B2H9"/>
<feature type="compositionally biased region" description="Polar residues" evidence="1">
    <location>
        <begin position="523"/>
        <end position="533"/>
    </location>
</feature>
<proteinExistence type="predicted"/>
<sequence>MQPNSNSLGYNYTIEPSTMPSARPQEIKLDLKSFRLVATDFFMSPVLQNLLAKLWNLMLSFNYDREQIRERSEWLLQIPLRIDIYEKFIPLFRKALGDLYQTDFYVSQQHNYQQEYVFFQRFCFDFVSMSGTMLYRLSINQQVNQVLMNIRYEYIFRKVFSSFTFYEKIQHELAFKRLEDIQSPVTSEFIEEIFQTKKKIDVNQGKQSPLSLKGKSTLDSKEEMEEPSDADMSNLINLNQIAKKVKEDQAKREHEMKNRIKVRFFPFFMNSEKEDLNTVMNRYDILKQINRDLQLGKYMISTHQNSNGFGAHKGEIHKNQSISHQNQFGLPLTREAQEQRVKQMLMYKQFVQMNKEDEESDHDNTESPNGNHGATDDFDSPGKSDLNEPSVSKMKSNETTDEDSKYIKYVWNKKTKRLEKRDLRQSNLENIDKYKFEKFEKVNKKSKVLCQPSENYLNTSFFGDFSPEDAKRELLYGIQEVDENDYNKVDNKFKRDTYSNLKFRSVQQKKNTIGSALGDTSRRQQNPQPSHRAQSQISQQSSVVKSTIDQGQVEQKLKMIKMILRGEDYDDQLYMQQTSQMLSPENTNQVSANNRTSRAVQNEIIDSREFFKRNKLQSIQLTNRRMIQNQRELLKSGNTSFQINRNQLPQLELTGVRQENKYKNFYNSAFGMPPQTTHSQQAQTPNLSQQKNVQLRLKINNQAKPISIATDSVYRRQPTMEIGRSVADDQSRMDQSQLNLQPPLIESREGKVKNALISTSPKNFESGFRIMTNPIANTSIKKADEMTVSTGHSFFRPDLVKQQILKKGAASIDDEDDMKSLFAVKINRSPPRATTLNLDRLAQAKQQYTNRSNLNQTVLNPIEKSKVYLHQVPMQDYQLEKWRNAYRTTKSATRHFYTGTSFIILDKI</sequence>
<dbReference type="Proteomes" id="UP000039865">
    <property type="component" value="Unassembled WGS sequence"/>
</dbReference>
<protein>
    <submittedName>
        <fullName evidence="2">Uncharacterized protein</fullName>
    </submittedName>
</protein>
<feature type="region of interest" description="Disordered" evidence="1">
    <location>
        <begin position="205"/>
        <end position="230"/>
    </location>
</feature>
<gene>
    <name evidence="2" type="primary">Contig9026.g9652</name>
    <name evidence="2" type="ORF">STYLEM_17562</name>
</gene>
<name>A0A078B2H9_STYLE</name>
<accession>A0A078B2H9</accession>
<dbReference type="InParanoid" id="A0A078B2H9"/>
<evidence type="ECO:0000256" key="1">
    <source>
        <dbReference type="SAM" id="MobiDB-lite"/>
    </source>
</evidence>
<reference evidence="2 3" key="1">
    <citation type="submission" date="2014-06" db="EMBL/GenBank/DDBJ databases">
        <authorList>
            <person name="Swart Estienne"/>
        </authorList>
    </citation>
    <scope>NUCLEOTIDE SEQUENCE [LARGE SCALE GENOMIC DNA]</scope>
    <source>
        <strain evidence="2 3">130c</strain>
    </source>
</reference>
<evidence type="ECO:0000313" key="3">
    <source>
        <dbReference type="Proteomes" id="UP000039865"/>
    </source>
</evidence>
<dbReference type="EMBL" id="CCKQ01016568">
    <property type="protein sequence ID" value="CDW88441.1"/>
    <property type="molecule type" value="Genomic_DNA"/>
</dbReference>
<keyword evidence="3" id="KW-1185">Reference proteome</keyword>
<feature type="region of interest" description="Disordered" evidence="1">
    <location>
        <begin position="355"/>
        <end position="399"/>
    </location>
</feature>
<feature type="region of interest" description="Disordered" evidence="1">
    <location>
        <begin position="509"/>
        <end position="548"/>
    </location>
</feature>
<evidence type="ECO:0000313" key="2">
    <source>
        <dbReference type="EMBL" id="CDW88441.1"/>
    </source>
</evidence>
<organism evidence="2 3">
    <name type="scientific">Stylonychia lemnae</name>
    <name type="common">Ciliate</name>
    <dbReference type="NCBI Taxonomy" id="5949"/>
    <lineage>
        <taxon>Eukaryota</taxon>
        <taxon>Sar</taxon>
        <taxon>Alveolata</taxon>
        <taxon>Ciliophora</taxon>
        <taxon>Intramacronucleata</taxon>
        <taxon>Spirotrichea</taxon>
        <taxon>Stichotrichia</taxon>
        <taxon>Sporadotrichida</taxon>
        <taxon>Oxytrichidae</taxon>
        <taxon>Stylonychinae</taxon>
        <taxon>Stylonychia</taxon>
    </lineage>
</organism>